<dbReference type="OrthoDB" id="9801098at2"/>
<keyword evidence="3" id="KW-0203">Cytokinin biosynthesis</keyword>
<keyword evidence="3" id="KW-0378">Hydrolase</keyword>
<dbReference type="AlphaFoldDB" id="A0A4Q1DD48"/>
<comment type="catalytic activity">
    <reaction evidence="1">
        <text>AMP + H2O = D-ribose 5-phosphate + adenine</text>
        <dbReference type="Rhea" id="RHEA:20129"/>
        <dbReference type="ChEBI" id="CHEBI:15377"/>
        <dbReference type="ChEBI" id="CHEBI:16708"/>
        <dbReference type="ChEBI" id="CHEBI:78346"/>
        <dbReference type="ChEBI" id="CHEBI:456215"/>
        <dbReference type="EC" id="3.2.2.4"/>
    </reaction>
</comment>
<evidence type="ECO:0000313" key="5">
    <source>
        <dbReference type="Proteomes" id="UP000290545"/>
    </source>
</evidence>
<dbReference type="NCBIfam" id="TIGR00730">
    <property type="entry name" value="Rossman fold protein, TIGR00730 family"/>
    <property type="match status" value="1"/>
</dbReference>
<dbReference type="RefSeq" id="WP_129002228.1">
    <property type="nucleotide sequence ID" value="NZ_SDHZ01000001.1"/>
</dbReference>
<organism evidence="4 5">
    <name type="scientific">Filimonas effusa</name>
    <dbReference type="NCBI Taxonomy" id="2508721"/>
    <lineage>
        <taxon>Bacteria</taxon>
        <taxon>Pseudomonadati</taxon>
        <taxon>Bacteroidota</taxon>
        <taxon>Chitinophagia</taxon>
        <taxon>Chitinophagales</taxon>
        <taxon>Chitinophagaceae</taxon>
        <taxon>Filimonas</taxon>
    </lineage>
</organism>
<accession>A0A4Q1DD48</accession>
<evidence type="ECO:0000256" key="1">
    <source>
        <dbReference type="ARBA" id="ARBA00000274"/>
    </source>
</evidence>
<proteinExistence type="inferred from homology"/>
<dbReference type="GO" id="GO:0005829">
    <property type="term" value="C:cytosol"/>
    <property type="evidence" value="ECO:0007669"/>
    <property type="project" value="TreeGrafter"/>
</dbReference>
<evidence type="ECO:0000256" key="2">
    <source>
        <dbReference type="ARBA" id="ARBA00006763"/>
    </source>
</evidence>
<dbReference type="PANTHER" id="PTHR31223">
    <property type="entry name" value="LOG FAMILY PROTEIN YJL055W"/>
    <property type="match status" value="1"/>
</dbReference>
<dbReference type="Proteomes" id="UP000290545">
    <property type="component" value="Unassembled WGS sequence"/>
</dbReference>
<reference evidence="4 5" key="1">
    <citation type="submission" date="2019-01" db="EMBL/GenBank/DDBJ databases">
        <title>Filimonas sp. strain TTM-71.</title>
        <authorList>
            <person name="Chen W.-M."/>
        </authorList>
    </citation>
    <scope>NUCLEOTIDE SEQUENCE [LARGE SCALE GENOMIC DNA]</scope>
    <source>
        <strain evidence="4 5">TTM-71</strain>
    </source>
</reference>
<gene>
    <name evidence="4" type="ORF">ESB13_06635</name>
</gene>
<evidence type="ECO:0000313" key="4">
    <source>
        <dbReference type="EMBL" id="RXK86479.1"/>
    </source>
</evidence>
<comment type="similarity">
    <text evidence="2 3">Belongs to the LOG family.</text>
</comment>
<sequence>MKRITVFCGSNLGNDQIYEEQAYQLGKTLASLGIGVVYGGAKLGLMGMVANGAMENGGEVVGIMPEFLQKKEIAHTSLTKLILVETMHERKVRMHELSDGIIALPGGFGTLEEFFEMLTWAQLGLHKKPVALLNINGFYDPLITLIQSMVEKGFLKDVYQKMLIASDNIGDVLEGMENHEGPSVDKWITKRTT</sequence>
<dbReference type="InterPro" id="IPR005269">
    <property type="entry name" value="LOG"/>
</dbReference>
<dbReference type="GO" id="GO:0008714">
    <property type="term" value="F:AMP nucleosidase activity"/>
    <property type="evidence" value="ECO:0007669"/>
    <property type="project" value="UniProtKB-EC"/>
</dbReference>
<dbReference type="EC" id="3.2.2.n1" evidence="3"/>
<dbReference type="GO" id="GO:0009691">
    <property type="term" value="P:cytokinin biosynthetic process"/>
    <property type="evidence" value="ECO:0007669"/>
    <property type="project" value="UniProtKB-UniRule"/>
</dbReference>
<dbReference type="SUPFAM" id="SSF102405">
    <property type="entry name" value="MCP/YpsA-like"/>
    <property type="match status" value="1"/>
</dbReference>
<dbReference type="InterPro" id="IPR031100">
    <property type="entry name" value="LOG_fam"/>
</dbReference>
<dbReference type="Gene3D" id="3.40.50.450">
    <property type="match status" value="1"/>
</dbReference>
<comment type="caution">
    <text evidence="4">The sequence shown here is derived from an EMBL/GenBank/DDBJ whole genome shotgun (WGS) entry which is preliminary data.</text>
</comment>
<name>A0A4Q1DD48_9BACT</name>
<dbReference type="EMBL" id="SDHZ01000001">
    <property type="protein sequence ID" value="RXK86479.1"/>
    <property type="molecule type" value="Genomic_DNA"/>
</dbReference>
<dbReference type="PANTHER" id="PTHR31223:SF70">
    <property type="entry name" value="LOG FAMILY PROTEIN YJL055W"/>
    <property type="match status" value="1"/>
</dbReference>
<protein>
    <recommendedName>
        <fullName evidence="3">Cytokinin riboside 5'-monophosphate phosphoribohydrolase</fullName>
        <ecNumber evidence="3">3.2.2.n1</ecNumber>
    </recommendedName>
</protein>
<evidence type="ECO:0000256" key="3">
    <source>
        <dbReference type="RuleBase" id="RU363015"/>
    </source>
</evidence>
<dbReference type="Pfam" id="PF03641">
    <property type="entry name" value="Lysine_decarbox"/>
    <property type="match status" value="1"/>
</dbReference>
<keyword evidence="5" id="KW-1185">Reference proteome</keyword>